<evidence type="ECO:0000256" key="6">
    <source>
        <dbReference type="SAM" id="SignalP"/>
    </source>
</evidence>
<evidence type="ECO:0000259" key="7">
    <source>
        <dbReference type="Pfam" id="PF13505"/>
    </source>
</evidence>
<gene>
    <name evidence="8" type="ORF">CEV08_03710</name>
</gene>
<sequence>MNTKRLITLSLFTFMTTLTAQAADTVISQQSRLGISAPSDLSSRISPVTVSAPFSWTGSYFGAQIGYISGKHTLDYASEAKEGKWAWVDRDLSPKPSEFAGGIYAGSNIDLGHNFIIGLDMDMVWSWKKNIQTGAGKQILDKSDTINAVFKEAGISTIKPATLGEPSSNYGDIIESSVTLKEKWTGATRARIGFSYHRLMPYIAGGIAYTQTQYILSLSTKSQKDSTILASGNVFDKTKKMIGYTVGGGFDLAMTNNIIMRTEYRYTDFLKQKFENDDLKIGTKTHNFRLGIAYKF</sequence>
<comment type="subcellular location">
    <subcellularLocation>
        <location evidence="1">Cell outer membrane</location>
    </subcellularLocation>
</comment>
<dbReference type="Proteomes" id="UP000230791">
    <property type="component" value="Unassembled WGS sequence"/>
</dbReference>
<dbReference type="PANTHER" id="PTHR34001:SF3">
    <property type="entry name" value="BLL7405 PROTEIN"/>
    <property type="match status" value="1"/>
</dbReference>
<keyword evidence="3" id="KW-0472">Membrane</keyword>
<keyword evidence="4" id="KW-0998">Cell outer membrane</keyword>
<protein>
    <submittedName>
        <fullName evidence="8">Hemin-binding protein E</fullName>
    </submittedName>
</protein>
<evidence type="ECO:0000256" key="1">
    <source>
        <dbReference type="ARBA" id="ARBA00004442"/>
    </source>
</evidence>
<organism evidence="8 9">
    <name type="scientific">Bartonella tribocorum</name>
    <dbReference type="NCBI Taxonomy" id="85701"/>
    <lineage>
        <taxon>Bacteria</taxon>
        <taxon>Pseudomonadati</taxon>
        <taxon>Pseudomonadota</taxon>
        <taxon>Alphaproteobacteria</taxon>
        <taxon>Hyphomicrobiales</taxon>
        <taxon>Bartonellaceae</taxon>
        <taxon>Bartonella</taxon>
    </lineage>
</organism>
<dbReference type="EMBL" id="NJPP01000007">
    <property type="protein sequence ID" value="PIT70532.1"/>
    <property type="molecule type" value="Genomic_DNA"/>
</dbReference>
<name>A0A2M6UWG6_9HYPH</name>
<dbReference type="SUPFAM" id="SSF56925">
    <property type="entry name" value="OMPA-like"/>
    <property type="match status" value="1"/>
</dbReference>
<dbReference type="AlphaFoldDB" id="A0A2M6UWG6"/>
<comment type="similarity">
    <text evidence="5">Belongs to the Omp25/RopB family.</text>
</comment>
<dbReference type="Gene3D" id="2.40.160.20">
    <property type="match status" value="1"/>
</dbReference>
<dbReference type="InterPro" id="IPR027385">
    <property type="entry name" value="Beta-barrel_OMP"/>
</dbReference>
<dbReference type="InterPro" id="IPR051692">
    <property type="entry name" value="OMP-like"/>
</dbReference>
<accession>A0A2M6UWG6</accession>
<dbReference type="InterPro" id="IPR011250">
    <property type="entry name" value="OMP/PagP_B-barrel"/>
</dbReference>
<dbReference type="GO" id="GO:0009279">
    <property type="term" value="C:cell outer membrane"/>
    <property type="evidence" value="ECO:0007669"/>
    <property type="project" value="UniProtKB-SubCell"/>
</dbReference>
<keyword evidence="2 6" id="KW-0732">Signal</keyword>
<evidence type="ECO:0000256" key="5">
    <source>
        <dbReference type="ARBA" id="ARBA00038306"/>
    </source>
</evidence>
<proteinExistence type="inferred from homology"/>
<feature type="signal peptide" evidence="6">
    <location>
        <begin position="1"/>
        <end position="22"/>
    </location>
</feature>
<dbReference type="OrthoDB" id="9815357at2"/>
<evidence type="ECO:0000256" key="2">
    <source>
        <dbReference type="ARBA" id="ARBA00022729"/>
    </source>
</evidence>
<dbReference type="RefSeq" id="WP_100130425.1">
    <property type="nucleotide sequence ID" value="NZ_CADDYJ010000002.1"/>
</dbReference>
<evidence type="ECO:0000256" key="3">
    <source>
        <dbReference type="ARBA" id="ARBA00023136"/>
    </source>
</evidence>
<evidence type="ECO:0000313" key="9">
    <source>
        <dbReference type="Proteomes" id="UP000230791"/>
    </source>
</evidence>
<dbReference type="Pfam" id="PF13505">
    <property type="entry name" value="OMP_b-brl"/>
    <property type="match status" value="1"/>
</dbReference>
<evidence type="ECO:0000313" key="8">
    <source>
        <dbReference type="EMBL" id="PIT70532.1"/>
    </source>
</evidence>
<feature type="chain" id="PRO_5042574931" evidence="6">
    <location>
        <begin position="23"/>
        <end position="296"/>
    </location>
</feature>
<feature type="domain" description="Outer membrane protein beta-barrel" evidence="7">
    <location>
        <begin position="55"/>
        <end position="296"/>
    </location>
</feature>
<evidence type="ECO:0000256" key="4">
    <source>
        <dbReference type="ARBA" id="ARBA00023237"/>
    </source>
</evidence>
<reference evidence="8 9" key="1">
    <citation type="submission" date="2017-06" db="EMBL/GenBank/DDBJ databases">
        <title>Draft genome of Bartonella tribocorum C635.</title>
        <authorList>
            <person name="Hadjadj L."/>
            <person name="Jiyipong T."/>
            <person name="Diene S.M."/>
            <person name="Morand S."/>
            <person name="Rolain J.-M."/>
        </authorList>
    </citation>
    <scope>NUCLEOTIDE SEQUENCE [LARGE SCALE GENOMIC DNA]</scope>
    <source>
        <strain evidence="8 9">C635</strain>
    </source>
</reference>
<dbReference type="PANTHER" id="PTHR34001">
    <property type="entry name" value="BLL7405 PROTEIN"/>
    <property type="match status" value="1"/>
</dbReference>
<comment type="caution">
    <text evidence="8">The sequence shown here is derived from an EMBL/GenBank/DDBJ whole genome shotgun (WGS) entry which is preliminary data.</text>
</comment>